<dbReference type="PANTHER" id="PTHR48051:SF1">
    <property type="entry name" value="RAS SUPPRESSOR PROTEIN 1"/>
    <property type="match status" value="1"/>
</dbReference>
<proteinExistence type="predicted"/>
<dbReference type="Proteomes" id="UP000295096">
    <property type="component" value="Unassembled WGS sequence"/>
</dbReference>
<feature type="compositionally biased region" description="Gly residues" evidence="4">
    <location>
        <begin position="9"/>
        <end position="18"/>
    </location>
</feature>
<dbReference type="InterPro" id="IPR000719">
    <property type="entry name" value="Prot_kinase_dom"/>
</dbReference>
<evidence type="ECO:0000313" key="7">
    <source>
        <dbReference type="Proteomes" id="UP000295096"/>
    </source>
</evidence>
<dbReference type="Pfam" id="PF00560">
    <property type="entry name" value="LRR_1"/>
    <property type="match status" value="1"/>
</dbReference>
<dbReference type="InterPro" id="IPR001245">
    <property type="entry name" value="Ser-Thr/Tyr_kinase_cat_dom"/>
</dbReference>
<dbReference type="InterPro" id="IPR001611">
    <property type="entry name" value="Leu-rich_rpt"/>
</dbReference>
<dbReference type="PANTHER" id="PTHR48051">
    <property type="match status" value="1"/>
</dbReference>
<dbReference type="Pfam" id="PF07714">
    <property type="entry name" value="PK_Tyr_Ser-Thr"/>
    <property type="match status" value="1"/>
</dbReference>
<dbReference type="InterPro" id="IPR032675">
    <property type="entry name" value="LRR_dom_sf"/>
</dbReference>
<evidence type="ECO:0000256" key="3">
    <source>
        <dbReference type="PROSITE-ProRule" id="PRU10141"/>
    </source>
</evidence>
<dbReference type="AlphaFoldDB" id="A0A4R5QH12"/>
<evidence type="ECO:0000313" key="6">
    <source>
        <dbReference type="EMBL" id="TDH62602.1"/>
    </source>
</evidence>
<keyword evidence="2" id="KW-0677">Repeat</keyword>
<dbReference type="GO" id="GO:0005524">
    <property type="term" value="F:ATP binding"/>
    <property type="evidence" value="ECO:0007669"/>
    <property type="project" value="UniProtKB-UniRule"/>
</dbReference>
<dbReference type="PROSITE" id="PS50011">
    <property type="entry name" value="PROTEIN_KINASE_DOM"/>
    <property type="match status" value="1"/>
</dbReference>
<keyword evidence="3" id="KW-0067">ATP-binding</keyword>
<name>A0A4R5QH12_9PROT</name>
<comment type="caution">
    <text evidence="6">The sequence shown here is derived from an EMBL/GenBank/DDBJ whole genome shotgun (WGS) entry which is preliminary data.</text>
</comment>
<accession>A0A4R5QH12</accession>
<feature type="domain" description="Protein kinase" evidence="5">
    <location>
        <begin position="246"/>
        <end position="467"/>
    </location>
</feature>
<dbReference type="SMART" id="SM00220">
    <property type="entry name" value="S_TKc"/>
    <property type="match status" value="1"/>
</dbReference>
<sequence>MVRGEVGPAAGGRHGGALRGTRPAAGHLHRRPRGAAFGRVTDAATTLAALRRGDLAGTRELRLAGLGLREFPPEILGLAGSLELLDLSGNALGALPPGLARCRRLRVFFGSGNRFGRLPPVLGDCPALSQVGCRGSALAEVPAEALPPGLRWLTLTDNQLAALPPALGERPALQKLMLSGNRLQQLPAGLAGAGRLELLRIAANRFEALPPWLAGLPRLAWLAMAGNPCEGEGLVPAAPAAAWSALAPGALLGEGASGRVHAARWAGRPVALKLFKGAMTSDGLPEREMAACLAAGTHPHLVGALGRLEGHPEALQGLVMPLLPPDWRVLAGPPSLESCSRDVYDPALRLAPPVALRIARGIGAAAAHLHGQGLLHGDLYAHNVLWDGAAGAAVLSDLGAAAFLPPGPMGATLQRLEVRAWGLLLGELLDRCEAAVPEAARAVERACVQPAVAARPLLAEAVAMLPA</sequence>
<evidence type="ECO:0000256" key="2">
    <source>
        <dbReference type="ARBA" id="ARBA00022737"/>
    </source>
</evidence>
<dbReference type="PROSITE" id="PS00107">
    <property type="entry name" value="PROTEIN_KINASE_ATP"/>
    <property type="match status" value="1"/>
</dbReference>
<dbReference type="SUPFAM" id="SSF52058">
    <property type="entry name" value="L domain-like"/>
    <property type="match status" value="1"/>
</dbReference>
<keyword evidence="6" id="KW-0808">Transferase</keyword>
<keyword evidence="6" id="KW-0418">Kinase</keyword>
<evidence type="ECO:0000256" key="1">
    <source>
        <dbReference type="ARBA" id="ARBA00022614"/>
    </source>
</evidence>
<evidence type="ECO:0000256" key="4">
    <source>
        <dbReference type="SAM" id="MobiDB-lite"/>
    </source>
</evidence>
<organism evidence="6 7">
    <name type="scientific">Dankookia rubra</name>
    <dbReference type="NCBI Taxonomy" id="1442381"/>
    <lineage>
        <taxon>Bacteria</taxon>
        <taxon>Pseudomonadati</taxon>
        <taxon>Pseudomonadota</taxon>
        <taxon>Alphaproteobacteria</taxon>
        <taxon>Acetobacterales</taxon>
        <taxon>Roseomonadaceae</taxon>
        <taxon>Dankookia</taxon>
    </lineage>
</organism>
<dbReference type="Gene3D" id="3.30.200.20">
    <property type="entry name" value="Phosphorylase Kinase, domain 1"/>
    <property type="match status" value="1"/>
</dbReference>
<dbReference type="InterPro" id="IPR003591">
    <property type="entry name" value="Leu-rich_rpt_typical-subtyp"/>
</dbReference>
<feature type="region of interest" description="Disordered" evidence="4">
    <location>
        <begin position="1"/>
        <end position="32"/>
    </location>
</feature>
<protein>
    <submittedName>
        <fullName evidence="6">Protein kinase</fullName>
    </submittedName>
</protein>
<dbReference type="OrthoDB" id="8532199at2"/>
<reference evidence="6 7" key="1">
    <citation type="journal article" date="2016" name="J. Microbiol.">
        <title>Dankookia rubra gen. nov., sp. nov., an alphaproteobacterium isolated from sediment of a shallow stream.</title>
        <authorList>
            <person name="Kim W.H."/>
            <person name="Kim D.H."/>
            <person name="Kang K."/>
            <person name="Ahn T.Y."/>
        </authorList>
    </citation>
    <scope>NUCLEOTIDE SEQUENCE [LARGE SCALE GENOMIC DNA]</scope>
    <source>
        <strain evidence="6 7">JCM30602</strain>
    </source>
</reference>
<dbReference type="GO" id="GO:0005737">
    <property type="term" value="C:cytoplasm"/>
    <property type="evidence" value="ECO:0007669"/>
    <property type="project" value="TreeGrafter"/>
</dbReference>
<keyword evidence="7" id="KW-1185">Reference proteome</keyword>
<dbReference type="InterPro" id="IPR017441">
    <property type="entry name" value="Protein_kinase_ATP_BS"/>
</dbReference>
<dbReference type="EMBL" id="SMSJ01000010">
    <property type="protein sequence ID" value="TDH62602.1"/>
    <property type="molecule type" value="Genomic_DNA"/>
</dbReference>
<gene>
    <name evidence="6" type="ORF">E2C06_10710</name>
</gene>
<dbReference type="Gene3D" id="1.10.510.10">
    <property type="entry name" value="Transferase(Phosphotransferase) domain 1"/>
    <property type="match status" value="1"/>
</dbReference>
<keyword evidence="1" id="KW-0433">Leucine-rich repeat</keyword>
<dbReference type="Pfam" id="PF13855">
    <property type="entry name" value="LRR_8"/>
    <property type="match status" value="1"/>
</dbReference>
<evidence type="ECO:0000259" key="5">
    <source>
        <dbReference type="PROSITE" id="PS50011"/>
    </source>
</evidence>
<dbReference type="GO" id="GO:0004672">
    <property type="term" value="F:protein kinase activity"/>
    <property type="evidence" value="ECO:0007669"/>
    <property type="project" value="InterPro"/>
</dbReference>
<dbReference type="InterPro" id="IPR050216">
    <property type="entry name" value="LRR_domain-containing"/>
</dbReference>
<dbReference type="Gene3D" id="3.80.10.10">
    <property type="entry name" value="Ribonuclease Inhibitor"/>
    <property type="match status" value="1"/>
</dbReference>
<dbReference type="InterPro" id="IPR011009">
    <property type="entry name" value="Kinase-like_dom_sf"/>
</dbReference>
<dbReference type="SMART" id="SM00369">
    <property type="entry name" value="LRR_TYP"/>
    <property type="match status" value="3"/>
</dbReference>
<feature type="binding site" evidence="3">
    <location>
        <position position="273"/>
    </location>
    <ligand>
        <name>ATP</name>
        <dbReference type="ChEBI" id="CHEBI:30616"/>
    </ligand>
</feature>
<keyword evidence="3" id="KW-0547">Nucleotide-binding</keyword>
<dbReference type="SUPFAM" id="SSF56112">
    <property type="entry name" value="Protein kinase-like (PK-like)"/>
    <property type="match status" value="1"/>
</dbReference>